<dbReference type="Proteomes" id="UP000265618">
    <property type="component" value="Unassembled WGS sequence"/>
</dbReference>
<dbReference type="AlphaFoldDB" id="A0A9K3GL70"/>
<feature type="transmembrane region" description="Helical" evidence="2">
    <location>
        <begin position="170"/>
        <end position="195"/>
    </location>
</feature>
<feature type="transmembrane region" description="Helical" evidence="2">
    <location>
        <begin position="633"/>
        <end position="652"/>
    </location>
</feature>
<gene>
    <name evidence="3" type="ORF">KIPB_009922</name>
</gene>
<comment type="caution">
    <text evidence="3">The sequence shown here is derived from an EMBL/GenBank/DDBJ whole genome shotgun (WGS) entry which is preliminary data.</text>
</comment>
<dbReference type="OrthoDB" id="27234at2759"/>
<keyword evidence="4" id="KW-1185">Reference proteome</keyword>
<feature type="region of interest" description="Disordered" evidence="1">
    <location>
        <begin position="311"/>
        <end position="333"/>
    </location>
</feature>
<evidence type="ECO:0000256" key="2">
    <source>
        <dbReference type="SAM" id="Phobius"/>
    </source>
</evidence>
<proteinExistence type="predicted"/>
<feature type="transmembrane region" description="Helical" evidence="2">
    <location>
        <begin position="658"/>
        <end position="680"/>
    </location>
</feature>
<feature type="region of interest" description="Disordered" evidence="1">
    <location>
        <begin position="339"/>
        <end position="358"/>
    </location>
</feature>
<sequence>YLHDLEPNHLVTSSTHVRVVVFSPVQPTSVTWDVVGEDTDLTAHPMELIGTRSSREVGPLGVYAGEASAFVYAGPWTPSVYGEGLHYMEVTVHTDMASYPMTEEEREARHLVEGITVAEAYTKVYPFSLDGTSMSLYDKGSVATFVDEVTDSVGDLASLSLDFPELVGRAFYFSIFHSPVVVAFPFLCCLVIIVIGSVLMPKAIAHCFVTKQALASYLVHNHGREVSGTDPAGVRLAASYTSALLAAVSKGHEVREARVMALAKIKPQAWREGWIRYSYCRMHELLGTGSEEGVVVQDVSERVGMVVSVAEREAEDRPDQGTGDVSPEASDCEVADGLVVDEERGEDPVVSDAADGKKHGVESPVVSIVCDVGDVEVGDDVSTHDPVADAGIPLSPIPNQETETETEAGTGTPPERVVPEPPSPLASEVGCYGGDPDDPASATPLCLIPAVLDSVHRVMGLFLSKRIDIPTSMVLWMFLPLFCPLFIGYVYYEQPGWIFTYFVWIPGQGLIFDMTTFLASLYVYLLCLTPLLGFLVATSEAVLPGLIPRSWQSQPPSSLSASLIECATNATHPGLQLPTSVQLSEARDTISEKQSAASAATRELQMATESLHARHRIRQGSLLTGLSRHMPDLGIGVYLVVLTLSSLGNLFWCWACLGWWSVFVSPAVLPFSVYAVYTVTGRLRRRAQIRQEWLKGHVGKDTVSSYGYSVVHPSEMEAE</sequence>
<accession>A0A9K3GL70</accession>
<feature type="non-terminal residue" evidence="3">
    <location>
        <position position="1"/>
    </location>
</feature>
<organism evidence="3 4">
    <name type="scientific">Kipferlia bialata</name>
    <dbReference type="NCBI Taxonomy" id="797122"/>
    <lineage>
        <taxon>Eukaryota</taxon>
        <taxon>Metamonada</taxon>
        <taxon>Carpediemonas-like organisms</taxon>
        <taxon>Kipferlia</taxon>
    </lineage>
</organism>
<feature type="transmembrane region" description="Helical" evidence="2">
    <location>
        <begin position="521"/>
        <end position="543"/>
    </location>
</feature>
<name>A0A9K3GL70_9EUKA</name>
<evidence type="ECO:0000256" key="1">
    <source>
        <dbReference type="SAM" id="MobiDB-lite"/>
    </source>
</evidence>
<reference evidence="3 4" key="1">
    <citation type="journal article" date="2018" name="PLoS ONE">
        <title>The draft genome of Kipferlia bialata reveals reductive genome evolution in fornicate parasites.</title>
        <authorList>
            <person name="Tanifuji G."/>
            <person name="Takabayashi S."/>
            <person name="Kume K."/>
            <person name="Takagi M."/>
            <person name="Nakayama T."/>
            <person name="Kamikawa R."/>
            <person name="Inagaki Y."/>
            <person name="Hashimoto T."/>
        </authorList>
    </citation>
    <scope>NUCLEOTIDE SEQUENCE [LARGE SCALE GENOMIC DNA]</scope>
    <source>
        <strain evidence="3">NY0173</strain>
    </source>
</reference>
<feature type="region of interest" description="Disordered" evidence="1">
    <location>
        <begin position="385"/>
        <end position="426"/>
    </location>
</feature>
<keyword evidence="2" id="KW-0472">Membrane</keyword>
<evidence type="ECO:0000313" key="3">
    <source>
        <dbReference type="EMBL" id="GIQ87809.1"/>
    </source>
</evidence>
<protein>
    <submittedName>
        <fullName evidence="3">Uncharacterized protein</fullName>
    </submittedName>
</protein>
<keyword evidence="2" id="KW-0812">Transmembrane</keyword>
<dbReference type="EMBL" id="BDIP01003513">
    <property type="protein sequence ID" value="GIQ87809.1"/>
    <property type="molecule type" value="Genomic_DNA"/>
</dbReference>
<keyword evidence="2" id="KW-1133">Transmembrane helix</keyword>
<feature type="transmembrane region" description="Helical" evidence="2">
    <location>
        <begin position="473"/>
        <end position="492"/>
    </location>
</feature>
<evidence type="ECO:0000313" key="4">
    <source>
        <dbReference type="Proteomes" id="UP000265618"/>
    </source>
</evidence>